<reference evidence="1 2" key="1">
    <citation type="journal article" date="2018" name="PLoS ONE">
        <title>The draft genome of Kipferlia bialata reveals reductive genome evolution in fornicate parasites.</title>
        <authorList>
            <person name="Tanifuji G."/>
            <person name="Takabayashi S."/>
            <person name="Kume K."/>
            <person name="Takagi M."/>
            <person name="Nakayama T."/>
            <person name="Kamikawa R."/>
            <person name="Inagaki Y."/>
            <person name="Hashimoto T."/>
        </authorList>
    </citation>
    <scope>NUCLEOTIDE SEQUENCE [LARGE SCALE GENOMIC DNA]</scope>
    <source>
        <strain evidence="1">NY0173</strain>
    </source>
</reference>
<proteinExistence type="predicted"/>
<keyword evidence="2" id="KW-1185">Reference proteome</keyword>
<organism evidence="1 2">
    <name type="scientific">Kipferlia bialata</name>
    <dbReference type="NCBI Taxonomy" id="797122"/>
    <lineage>
        <taxon>Eukaryota</taxon>
        <taxon>Metamonada</taxon>
        <taxon>Carpediemonas-like organisms</taxon>
        <taxon>Kipferlia</taxon>
    </lineage>
</organism>
<accession>A0A391NTQ8</accession>
<gene>
    <name evidence="1" type="ORF">KIPB_004750</name>
</gene>
<evidence type="ECO:0000313" key="2">
    <source>
        <dbReference type="Proteomes" id="UP000265618"/>
    </source>
</evidence>
<dbReference type="EMBL" id="BDIP01001047">
    <property type="protein sequence ID" value="GCA62628.1"/>
    <property type="molecule type" value="Genomic_DNA"/>
</dbReference>
<dbReference type="Proteomes" id="UP000265618">
    <property type="component" value="Unassembled WGS sequence"/>
</dbReference>
<protein>
    <submittedName>
        <fullName evidence="1">Uncharacterized protein</fullName>
    </submittedName>
</protein>
<evidence type="ECO:0000313" key="1">
    <source>
        <dbReference type="EMBL" id="GCA62628.1"/>
    </source>
</evidence>
<sequence>MGCDWAYSVPIKVGYAVDFRKAVAAIPELRKSYLKCLKGSWGFVSRGDDLKEEVVADGYLEKLCEGGMAPRYGKGEVTLNVDYKVKFQLPIVNTFADDDTAVSQALERQIFFVGYTVDPPKCSAPCGYNTSHVTMTKRGVPDLAQCAADMELLSSTLSSLDLEPIPTTLGGV</sequence>
<comment type="caution">
    <text evidence="1">The sequence shown here is derived from an EMBL/GenBank/DDBJ whole genome shotgun (WGS) entry which is preliminary data.</text>
</comment>
<dbReference type="AlphaFoldDB" id="A0A391NTQ8"/>
<name>A0A391NTQ8_9EUKA</name>